<feature type="region of interest" description="Disordered" evidence="4">
    <location>
        <begin position="104"/>
        <end position="125"/>
    </location>
</feature>
<dbReference type="InterPro" id="IPR036390">
    <property type="entry name" value="WH_DNA-bd_sf"/>
</dbReference>
<keyword evidence="7" id="KW-1185">Reference proteome</keyword>
<feature type="domain" description="HTH hxlR-type" evidence="5">
    <location>
        <begin position="1"/>
        <end position="109"/>
    </location>
</feature>
<accession>A0A516H773</accession>
<evidence type="ECO:0000313" key="6">
    <source>
        <dbReference type="EMBL" id="QDO99627.1"/>
    </source>
</evidence>
<name>A0A516H773_9PROT</name>
<dbReference type="PROSITE" id="PS51118">
    <property type="entry name" value="HTH_HXLR"/>
    <property type="match status" value="1"/>
</dbReference>
<dbReference type="AlphaFoldDB" id="A0A516H773"/>
<dbReference type="PANTHER" id="PTHR33204">
    <property type="entry name" value="TRANSCRIPTIONAL REGULATOR, MARR FAMILY"/>
    <property type="match status" value="1"/>
</dbReference>
<keyword evidence="1" id="KW-0805">Transcription regulation</keyword>
<evidence type="ECO:0000256" key="4">
    <source>
        <dbReference type="SAM" id="MobiDB-lite"/>
    </source>
</evidence>
<proteinExistence type="predicted"/>
<dbReference type="OrthoDB" id="9800350at2"/>
<dbReference type="SUPFAM" id="SSF46785">
    <property type="entry name" value="Winged helix' DNA-binding domain"/>
    <property type="match status" value="1"/>
</dbReference>
<dbReference type="EMBL" id="CP041636">
    <property type="protein sequence ID" value="QDO99627.1"/>
    <property type="molecule type" value="Genomic_DNA"/>
</dbReference>
<gene>
    <name evidence="6" type="ORF">FNB15_03940</name>
</gene>
<keyword evidence="3" id="KW-0804">Transcription</keyword>
<reference evidence="6 7" key="1">
    <citation type="submission" date="2019-07" db="EMBL/GenBank/DDBJ databases">
        <title>Genome sequencing for Ferrovibrio sp. K5.</title>
        <authorList>
            <person name="Park S.-J."/>
        </authorList>
    </citation>
    <scope>NUCLEOTIDE SEQUENCE [LARGE SCALE GENOMIC DNA]</scope>
    <source>
        <strain evidence="6 7">K5</strain>
    </source>
</reference>
<dbReference type="PANTHER" id="PTHR33204:SF29">
    <property type="entry name" value="TRANSCRIPTIONAL REGULATOR"/>
    <property type="match status" value="1"/>
</dbReference>
<dbReference type="Pfam" id="PF01638">
    <property type="entry name" value="HxlR"/>
    <property type="match status" value="1"/>
</dbReference>
<evidence type="ECO:0000256" key="1">
    <source>
        <dbReference type="ARBA" id="ARBA00023015"/>
    </source>
</evidence>
<dbReference type="InterPro" id="IPR002577">
    <property type="entry name" value="HTH_HxlR"/>
</dbReference>
<sequence>MICATLDLIANKWAVPIILTLARARAASPAPNGVPPLRFSELSRAIPLITQKELTKQLRALETAGLVGRRVHAAVPPKVEYWLTDLGLSLRPVLDELGKWAAKNGPRLARPNSKQADSARQEAAE</sequence>
<keyword evidence="2" id="KW-0238">DNA-binding</keyword>
<dbReference type="GO" id="GO:0003677">
    <property type="term" value="F:DNA binding"/>
    <property type="evidence" value="ECO:0007669"/>
    <property type="project" value="UniProtKB-KW"/>
</dbReference>
<protein>
    <submittedName>
        <fullName evidence="6">Helix-turn-helix transcriptional regulator</fullName>
    </submittedName>
</protein>
<evidence type="ECO:0000313" key="7">
    <source>
        <dbReference type="Proteomes" id="UP000317496"/>
    </source>
</evidence>
<dbReference type="Proteomes" id="UP000317496">
    <property type="component" value="Chromosome"/>
</dbReference>
<evidence type="ECO:0000256" key="2">
    <source>
        <dbReference type="ARBA" id="ARBA00023125"/>
    </source>
</evidence>
<evidence type="ECO:0000256" key="3">
    <source>
        <dbReference type="ARBA" id="ARBA00023163"/>
    </source>
</evidence>
<organism evidence="6 7">
    <name type="scientific">Ferrovibrio terrae</name>
    <dbReference type="NCBI Taxonomy" id="2594003"/>
    <lineage>
        <taxon>Bacteria</taxon>
        <taxon>Pseudomonadati</taxon>
        <taxon>Pseudomonadota</taxon>
        <taxon>Alphaproteobacteria</taxon>
        <taxon>Rhodospirillales</taxon>
        <taxon>Rhodospirillaceae</taxon>
        <taxon>Ferrovibrio</taxon>
    </lineage>
</organism>
<dbReference type="InterPro" id="IPR036388">
    <property type="entry name" value="WH-like_DNA-bd_sf"/>
</dbReference>
<dbReference type="KEGG" id="fer:FNB15_03940"/>
<evidence type="ECO:0000259" key="5">
    <source>
        <dbReference type="PROSITE" id="PS51118"/>
    </source>
</evidence>
<dbReference type="Gene3D" id="1.10.10.10">
    <property type="entry name" value="Winged helix-like DNA-binding domain superfamily/Winged helix DNA-binding domain"/>
    <property type="match status" value="1"/>
</dbReference>